<organism evidence="2 3">
    <name type="scientific">Terrihabitans soli</name>
    <dbReference type="NCBI Taxonomy" id="708113"/>
    <lineage>
        <taxon>Bacteria</taxon>
        <taxon>Pseudomonadati</taxon>
        <taxon>Pseudomonadota</taxon>
        <taxon>Alphaproteobacteria</taxon>
        <taxon>Hyphomicrobiales</taxon>
        <taxon>Terrihabitans</taxon>
    </lineage>
</organism>
<keyword evidence="3" id="KW-1185">Reference proteome</keyword>
<protein>
    <recommendedName>
        <fullName evidence="1">Nudix hydrolase domain-containing protein</fullName>
    </recommendedName>
</protein>
<dbReference type="InterPro" id="IPR000086">
    <property type="entry name" value="NUDIX_hydrolase_dom"/>
</dbReference>
<proteinExistence type="predicted"/>
<dbReference type="PROSITE" id="PS51462">
    <property type="entry name" value="NUDIX"/>
    <property type="match status" value="1"/>
</dbReference>
<dbReference type="EMBL" id="AP023361">
    <property type="protein sequence ID" value="BCJ91368.1"/>
    <property type="molecule type" value="Genomic_DNA"/>
</dbReference>
<dbReference type="KEGG" id="tso:IZ6_21030"/>
<dbReference type="SUPFAM" id="SSF55811">
    <property type="entry name" value="Nudix"/>
    <property type="match status" value="1"/>
</dbReference>
<accession>A0A6S6QXS6</accession>
<evidence type="ECO:0000313" key="2">
    <source>
        <dbReference type="EMBL" id="BCJ91368.1"/>
    </source>
</evidence>
<dbReference type="RefSeq" id="WP_222875017.1">
    <property type="nucleotide sequence ID" value="NZ_AP023361.1"/>
</dbReference>
<dbReference type="InterPro" id="IPR015797">
    <property type="entry name" value="NUDIX_hydrolase-like_dom_sf"/>
</dbReference>
<dbReference type="Gene3D" id="3.90.79.10">
    <property type="entry name" value="Nucleoside Triphosphate Pyrophosphohydrolase"/>
    <property type="match status" value="1"/>
</dbReference>
<name>A0A6S6QXS6_9HYPH</name>
<dbReference type="AlphaFoldDB" id="A0A6S6QXS6"/>
<dbReference type="Proteomes" id="UP000515317">
    <property type="component" value="Chromosome"/>
</dbReference>
<reference evidence="2 3" key="1">
    <citation type="submission" date="2020-08" db="EMBL/GenBank/DDBJ databases">
        <title>Genome sequence of Rhizobiales bacterium strain IZ6.</title>
        <authorList>
            <person name="Nakai R."/>
            <person name="Naganuma T."/>
        </authorList>
    </citation>
    <scope>NUCLEOTIDE SEQUENCE [LARGE SCALE GENOMIC DNA]</scope>
    <source>
        <strain evidence="2 3">IZ6</strain>
    </source>
</reference>
<sequence>MSILNPSGRAPIIGDVDTFNCEVTDEGWPWAEKKTAAIAEYWKTAIAEKPEMFDGEVLVATEVSVEKSKLVAELSTVRYSALNFWTTSGFPHAGVFNLFGAGIVVTKDGAVLIGEMAPHTSNAGFSYFPCGTPDLDDVIGGRLDVDGSILRELEEETGLGSADLQPSEQRWIAWDGALFCCARRCDTQLTGEEVERKVSGYLAAQQRPELARIHLVRRMDELQGLNVPAYVSALIEQILEP</sequence>
<evidence type="ECO:0000313" key="3">
    <source>
        <dbReference type="Proteomes" id="UP000515317"/>
    </source>
</evidence>
<gene>
    <name evidence="2" type="ORF">IZ6_21030</name>
</gene>
<evidence type="ECO:0000259" key="1">
    <source>
        <dbReference type="PROSITE" id="PS51462"/>
    </source>
</evidence>
<feature type="domain" description="Nudix hydrolase" evidence="1">
    <location>
        <begin position="94"/>
        <end position="240"/>
    </location>
</feature>
<dbReference type="GO" id="GO:0003824">
    <property type="term" value="F:catalytic activity"/>
    <property type="evidence" value="ECO:0007669"/>
    <property type="project" value="UniProtKB-ARBA"/>
</dbReference>